<proteinExistence type="predicted"/>
<gene>
    <name evidence="3" type="ORF">HCA69_02350</name>
</gene>
<dbReference type="EMBL" id="JAARWN010000001">
    <property type="protein sequence ID" value="MBC1935191.1"/>
    <property type="molecule type" value="Genomic_DNA"/>
</dbReference>
<evidence type="ECO:0000256" key="1">
    <source>
        <dbReference type="SAM" id="MobiDB-lite"/>
    </source>
</evidence>
<comment type="caution">
    <text evidence="3">The sequence shown here is derived from an EMBL/GenBank/DDBJ whole genome shotgun (WGS) entry which is preliminary data.</text>
</comment>
<evidence type="ECO:0000259" key="2">
    <source>
        <dbReference type="Pfam" id="PF10668"/>
    </source>
</evidence>
<dbReference type="Proteomes" id="UP000535908">
    <property type="component" value="Unassembled WGS sequence"/>
</dbReference>
<feature type="region of interest" description="Disordered" evidence="1">
    <location>
        <begin position="1"/>
        <end position="20"/>
    </location>
</feature>
<dbReference type="Pfam" id="PF10668">
    <property type="entry name" value="Phage_terminase"/>
    <property type="match status" value="1"/>
</dbReference>
<feature type="region of interest" description="Disordered" evidence="1">
    <location>
        <begin position="29"/>
        <end position="104"/>
    </location>
</feature>
<feature type="domain" description="PBSX phage terminase small subunit-like N-terminal" evidence="2">
    <location>
        <begin position="1"/>
        <end position="65"/>
    </location>
</feature>
<reference evidence="3 4" key="1">
    <citation type="submission" date="2020-03" db="EMBL/GenBank/DDBJ databases">
        <title>Soil Listeria distribution.</title>
        <authorList>
            <person name="Liao J."/>
            <person name="Wiedmann M."/>
        </authorList>
    </citation>
    <scope>NUCLEOTIDE SEQUENCE [LARGE SCALE GENOMIC DNA]</scope>
    <source>
        <strain evidence="3 4">FSL L7-0741</strain>
    </source>
</reference>
<organism evidence="3 4">
    <name type="scientific">Listeria grandensis</name>
    <dbReference type="NCBI Taxonomy" id="1494963"/>
    <lineage>
        <taxon>Bacteria</taxon>
        <taxon>Bacillati</taxon>
        <taxon>Bacillota</taxon>
        <taxon>Bacilli</taxon>
        <taxon>Bacillales</taxon>
        <taxon>Listeriaceae</taxon>
        <taxon>Listeria</taxon>
    </lineage>
</organism>
<name>A0A7X0Y1B6_9LIST</name>
<feature type="compositionally biased region" description="Basic and acidic residues" evidence="1">
    <location>
        <begin position="7"/>
        <end position="16"/>
    </location>
</feature>
<protein>
    <recommendedName>
        <fullName evidence="2">PBSX phage terminase small subunit-like N-terminal domain-containing protein</fullName>
    </recommendedName>
</protein>
<evidence type="ECO:0000313" key="3">
    <source>
        <dbReference type="EMBL" id="MBC1935191.1"/>
    </source>
</evidence>
<accession>A0A7X0Y1B6</accession>
<evidence type="ECO:0000313" key="4">
    <source>
        <dbReference type="Proteomes" id="UP000535908"/>
    </source>
</evidence>
<dbReference type="RefSeq" id="WP_185525373.1">
    <property type="nucleotide sequence ID" value="NZ_JAARWN010000001.1"/>
</dbReference>
<sequence length="287" mass="32600">MAQKRNPLRDDAKRMWLESGGQLKLAEIAAKLEKPPSTIRKWKSQDRWDNDINESAPNDKGSAPLRSKAMLGNKNATGNKGGKGAPKGNDYAKGNAGGGAPVRNENALKTGEYQTIMWGYLSDDEIELFQSIPDDPIVQITATIKELEIRKYRMAGLLDKAKNELTPSQKKTLKQLREVPYIQDVQGKKVRVEREELVVVEEREETLRKLDDVLRIEDALTRVTNQLVKAIKQKSDLEQVEVRNSLIRSQTSLNKEKMIKPELTDKSPNFSKMSDEELRDYARLLRE</sequence>
<dbReference type="AlphaFoldDB" id="A0A7X0Y1B6"/>
<dbReference type="InterPro" id="IPR018925">
    <property type="entry name" value="XtmA-like_N"/>
</dbReference>